<dbReference type="InterPro" id="IPR011250">
    <property type="entry name" value="OMP/PagP_B-barrel"/>
</dbReference>
<reference evidence="14" key="1">
    <citation type="submission" date="2022-01" db="EMBL/GenBank/DDBJ databases">
        <title>Gillisia lutea sp. nov., isolated from marine plastic residues from the Malvarosa beach (Valencia, Spain).</title>
        <authorList>
            <person name="Vidal-Verdu A."/>
            <person name="Molina-Menor E."/>
            <person name="Satari L."/>
            <person name="Pascual J."/>
            <person name="Pereto J."/>
            <person name="Porcar M."/>
        </authorList>
    </citation>
    <scope>NUCLEOTIDE SEQUENCE</scope>
    <source>
        <strain evidence="14">M10.2A</strain>
    </source>
</reference>
<proteinExistence type="predicted"/>
<feature type="region of interest" description="Disordered" evidence="11">
    <location>
        <begin position="416"/>
        <end position="459"/>
    </location>
</feature>
<protein>
    <submittedName>
        <fullName evidence="14">OmpA family protein</fullName>
    </submittedName>
</protein>
<organism evidence="14 15">
    <name type="scientific">Gillisia lutea</name>
    <dbReference type="NCBI Taxonomy" id="2909668"/>
    <lineage>
        <taxon>Bacteria</taxon>
        <taxon>Pseudomonadati</taxon>
        <taxon>Bacteroidota</taxon>
        <taxon>Flavobacteriia</taxon>
        <taxon>Flavobacteriales</taxon>
        <taxon>Flavobacteriaceae</taxon>
        <taxon>Gillisia</taxon>
    </lineage>
</organism>
<keyword evidence="7" id="KW-0626">Porin</keyword>
<accession>A0ABS9ECI1</accession>
<dbReference type="PANTHER" id="PTHR30329:SF21">
    <property type="entry name" value="LIPOPROTEIN YIAD-RELATED"/>
    <property type="match status" value="1"/>
</dbReference>
<dbReference type="InterPro" id="IPR028974">
    <property type="entry name" value="TSP_type-3_rpt"/>
</dbReference>
<evidence type="ECO:0000256" key="4">
    <source>
        <dbReference type="ARBA" id="ARBA00022692"/>
    </source>
</evidence>
<dbReference type="InterPro" id="IPR006664">
    <property type="entry name" value="OMP_bac"/>
</dbReference>
<evidence type="ECO:0000259" key="13">
    <source>
        <dbReference type="PROSITE" id="PS51123"/>
    </source>
</evidence>
<feature type="domain" description="OmpA-like" evidence="13">
    <location>
        <begin position="336"/>
        <end position="453"/>
    </location>
</feature>
<evidence type="ECO:0000256" key="10">
    <source>
        <dbReference type="PROSITE-ProRule" id="PRU00473"/>
    </source>
</evidence>
<evidence type="ECO:0000256" key="8">
    <source>
        <dbReference type="ARBA" id="ARBA00023136"/>
    </source>
</evidence>
<evidence type="ECO:0000256" key="6">
    <source>
        <dbReference type="ARBA" id="ARBA00023065"/>
    </source>
</evidence>
<evidence type="ECO:0000256" key="5">
    <source>
        <dbReference type="ARBA" id="ARBA00022729"/>
    </source>
</evidence>
<comment type="caution">
    <text evidence="14">The sequence shown here is derived from an EMBL/GenBank/DDBJ whole genome shotgun (WGS) entry which is preliminary data.</text>
</comment>
<dbReference type="SUPFAM" id="SSF56925">
    <property type="entry name" value="OMPA-like"/>
    <property type="match status" value="1"/>
</dbReference>
<feature type="chain" id="PRO_5046112617" evidence="12">
    <location>
        <begin position="23"/>
        <end position="459"/>
    </location>
</feature>
<keyword evidence="5 12" id="KW-0732">Signal</keyword>
<name>A0ABS9ECI1_9FLAO</name>
<evidence type="ECO:0000256" key="2">
    <source>
        <dbReference type="ARBA" id="ARBA00022448"/>
    </source>
</evidence>
<keyword evidence="8 10" id="KW-0472">Membrane</keyword>
<evidence type="ECO:0000256" key="7">
    <source>
        <dbReference type="ARBA" id="ARBA00023114"/>
    </source>
</evidence>
<keyword evidence="6" id="KW-0406">Ion transport</keyword>
<dbReference type="PANTHER" id="PTHR30329">
    <property type="entry name" value="STATOR ELEMENT OF FLAGELLAR MOTOR COMPLEX"/>
    <property type="match status" value="1"/>
</dbReference>
<dbReference type="SUPFAM" id="SSF103088">
    <property type="entry name" value="OmpA-like"/>
    <property type="match status" value="1"/>
</dbReference>
<dbReference type="InterPro" id="IPR050330">
    <property type="entry name" value="Bact_OuterMem_StrucFunc"/>
</dbReference>
<dbReference type="InterPro" id="IPR006665">
    <property type="entry name" value="OmpA-like"/>
</dbReference>
<evidence type="ECO:0000256" key="11">
    <source>
        <dbReference type="SAM" id="MobiDB-lite"/>
    </source>
</evidence>
<keyword evidence="4" id="KW-0812">Transmembrane</keyword>
<dbReference type="Gene3D" id="4.10.1080.10">
    <property type="entry name" value="TSP type-3 repeat"/>
    <property type="match status" value="1"/>
</dbReference>
<evidence type="ECO:0000256" key="12">
    <source>
        <dbReference type="SAM" id="SignalP"/>
    </source>
</evidence>
<dbReference type="PROSITE" id="PS51123">
    <property type="entry name" value="OMPA_2"/>
    <property type="match status" value="1"/>
</dbReference>
<dbReference type="Pfam" id="PF00691">
    <property type="entry name" value="OmpA"/>
    <property type="match status" value="1"/>
</dbReference>
<dbReference type="EMBL" id="JAKGTH010000006">
    <property type="protein sequence ID" value="MCF4100562.1"/>
    <property type="molecule type" value="Genomic_DNA"/>
</dbReference>
<feature type="compositionally biased region" description="Basic and acidic residues" evidence="11">
    <location>
        <begin position="438"/>
        <end position="459"/>
    </location>
</feature>
<gene>
    <name evidence="14" type="ORF">L1I30_02670</name>
</gene>
<dbReference type="SUPFAM" id="SSF103647">
    <property type="entry name" value="TSP type-3 repeat"/>
    <property type="match status" value="1"/>
</dbReference>
<dbReference type="InterPro" id="IPR003367">
    <property type="entry name" value="Thrombospondin_3-like_rpt"/>
</dbReference>
<dbReference type="InterPro" id="IPR036737">
    <property type="entry name" value="OmpA-like_sf"/>
</dbReference>
<feature type="signal peptide" evidence="12">
    <location>
        <begin position="1"/>
        <end position="22"/>
    </location>
</feature>
<dbReference type="Pfam" id="PF02412">
    <property type="entry name" value="TSP_3"/>
    <property type="match status" value="5"/>
</dbReference>
<keyword evidence="15" id="KW-1185">Reference proteome</keyword>
<keyword evidence="3" id="KW-1134">Transmembrane beta strand</keyword>
<dbReference type="CDD" id="cd07185">
    <property type="entry name" value="OmpA_C-like"/>
    <property type="match status" value="1"/>
</dbReference>
<dbReference type="RefSeq" id="WP_236132702.1">
    <property type="nucleotide sequence ID" value="NZ_JAKGTH010000006.1"/>
</dbReference>
<evidence type="ECO:0000256" key="3">
    <source>
        <dbReference type="ARBA" id="ARBA00022452"/>
    </source>
</evidence>
<evidence type="ECO:0000256" key="1">
    <source>
        <dbReference type="ARBA" id="ARBA00004571"/>
    </source>
</evidence>
<keyword evidence="9" id="KW-0998">Cell outer membrane</keyword>
<evidence type="ECO:0000256" key="9">
    <source>
        <dbReference type="ARBA" id="ARBA00023237"/>
    </source>
</evidence>
<dbReference type="Proteomes" id="UP001179363">
    <property type="component" value="Unassembled WGS sequence"/>
</dbReference>
<sequence>MKHLSRFLLASLAILSFSSIQAQDENNPWAIGVGTNVVDFYPTGEDAPAGGWFDQYFNGDHWNVIPAVSRLSVGRYIGEGFVFEAAGSINQLDKFGDESLDKLSYYAVDGSVNYSLRALLNDGWFDPQLGVGGGYTWVDSEGFGTLNGTAGFNIWFTDNIALNVQSTYKHAFQDENNPHFQHAAGIKFVFGGKDTDGDGVYDKNDECPETPGLVEFNGCPDTDGDGIEDRKDACPEVAGLAEFDGCPDTDGDGIADPQDECPNEAGTAEMNGCPDADGDGVKDSADDCPNEAGPAANNGCPYQDKDGDGVLDKDDQCPEVAGTAANNGCPEPTAEAISELNEYSKTVLFDLNKATIRPESAEALKAVSDIMNEYPATVFHIEGHTDSQGSDKYNLNLSKERAASVKEFLTANGVPANRLTSEGYGESRPIATNKTAKGRQDNRRVEISLDKDKEMKDKE</sequence>
<dbReference type="PRINTS" id="PR01023">
    <property type="entry name" value="NAFLGMOTY"/>
</dbReference>
<dbReference type="PRINTS" id="PR01021">
    <property type="entry name" value="OMPADOMAIN"/>
</dbReference>
<evidence type="ECO:0000313" key="14">
    <source>
        <dbReference type="EMBL" id="MCF4100562.1"/>
    </source>
</evidence>
<keyword evidence="2" id="KW-0813">Transport</keyword>
<dbReference type="Gene3D" id="3.30.1330.60">
    <property type="entry name" value="OmpA-like domain"/>
    <property type="match status" value="1"/>
</dbReference>
<comment type="subcellular location">
    <subcellularLocation>
        <location evidence="1">Cell outer membrane</location>
        <topology evidence="1">Multi-pass membrane protein</topology>
    </subcellularLocation>
</comment>
<evidence type="ECO:0000313" key="15">
    <source>
        <dbReference type="Proteomes" id="UP001179363"/>
    </source>
</evidence>